<name>A0A914BVW9_9BILA</name>
<feature type="domain" description="Glycoside hydrolase family 31 TIM barrel" evidence="6">
    <location>
        <begin position="335"/>
        <end position="663"/>
    </location>
</feature>
<dbReference type="Pfam" id="PF01055">
    <property type="entry name" value="Glyco_hydro_31_2nd"/>
    <property type="match status" value="1"/>
</dbReference>
<feature type="domain" description="Glycoside hydrolase family 31 N-terminal" evidence="7">
    <location>
        <begin position="70"/>
        <end position="273"/>
    </location>
</feature>
<keyword evidence="2 4" id="KW-0378">Hydrolase</keyword>
<organism evidence="9 10">
    <name type="scientific">Acrobeloides nanus</name>
    <dbReference type="NCBI Taxonomy" id="290746"/>
    <lineage>
        <taxon>Eukaryota</taxon>
        <taxon>Metazoa</taxon>
        <taxon>Ecdysozoa</taxon>
        <taxon>Nematoda</taxon>
        <taxon>Chromadorea</taxon>
        <taxon>Rhabditida</taxon>
        <taxon>Tylenchina</taxon>
        <taxon>Cephalobomorpha</taxon>
        <taxon>Cephaloboidea</taxon>
        <taxon>Cephalobidae</taxon>
        <taxon>Acrobeloides</taxon>
    </lineage>
</organism>
<evidence type="ECO:0000259" key="8">
    <source>
        <dbReference type="Pfam" id="PF21365"/>
    </source>
</evidence>
<dbReference type="GO" id="GO:0030246">
    <property type="term" value="F:carbohydrate binding"/>
    <property type="evidence" value="ECO:0007669"/>
    <property type="project" value="InterPro"/>
</dbReference>
<dbReference type="GO" id="GO:0006491">
    <property type="term" value="P:N-glycan processing"/>
    <property type="evidence" value="ECO:0007669"/>
    <property type="project" value="TreeGrafter"/>
</dbReference>
<dbReference type="GO" id="GO:0090599">
    <property type="term" value="F:alpha-glucosidase activity"/>
    <property type="evidence" value="ECO:0007669"/>
    <property type="project" value="UniProtKB-ARBA"/>
</dbReference>
<dbReference type="CDD" id="cd06603">
    <property type="entry name" value="GH31_GANC_GANAB_alpha"/>
    <property type="match status" value="1"/>
</dbReference>
<dbReference type="Proteomes" id="UP000887540">
    <property type="component" value="Unplaced"/>
</dbReference>
<dbReference type="PANTHER" id="PTHR22762:SF145">
    <property type="entry name" value="GLYCOSIDE HYDROLASE FAMILY 31 N-TERMINAL DOMAIN-CONTAINING PROTEIN"/>
    <property type="match status" value="1"/>
</dbReference>
<dbReference type="FunFam" id="3.20.20.80:FF:000039">
    <property type="entry name" value="Glucosidase, alpha neutral C"/>
    <property type="match status" value="1"/>
</dbReference>
<evidence type="ECO:0000256" key="1">
    <source>
        <dbReference type="ARBA" id="ARBA00007806"/>
    </source>
</evidence>
<dbReference type="SUPFAM" id="SSF51011">
    <property type="entry name" value="Glycosyl hydrolase domain"/>
    <property type="match status" value="1"/>
</dbReference>
<dbReference type="Gene3D" id="2.60.40.1180">
    <property type="entry name" value="Golgi alpha-mannosidase II"/>
    <property type="match status" value="2"/>
</dbReference>
<dbReference type="Gene3D" id="3.20.20.80">
    <property type="entry name" value="Glycosidases"/>
    <property type="match status" value="2"/>
</dbReference>
<comment type="similarity">
    <text evidence="1 4">Belongs to the glycosyl hydrolase 31 family.</text>
</comment>
<dbReference type="WBParaSite" id="ACRNAN_Path_1117.g4306.t1">
    <property type="protein sequence ID" value="ACRNAN_Path_1117.g4306.t1"/>
    <property type="gene ID" value="ACRNAN_Path_1117.g4306"/>
</dbReference>
<dbReference type="Pfam" id="PF21365">
    <property type="entry name" value="Glyco_hydro_31_3rd"/>
    <property type="match status" value="1"/>
</dbReference>
<dbReference type="GO" id="GO:0005975">
    <property type="term" value="P:carbohydrate metabolic process"/>
    <property type="evidence" value="ECO:0007669"/>
    <property type="project" value="InterPro"/>
</dbReference>
<feature type="chain" id="PRO_5037964632" evidence="5">
    <location>
        <begin position="17"/>
        <end position="899"/>
    </location>
</feature>
<dbReference type="InterPro" id="IPR048395">
    <property type="entry name" value="Glyco_hydro_31_C"/>
</dbReference>
<keyword evidence="3 4" id="KW-0326">Glycosidase</keyword>
<evidence type="ECO:0000313" key="9">
    <source>
        <dbReference type="Proteomes" id="UP000887540"/>
    </source>
</evidence>
<dbReference type="SUPFAM" id="SSF74650">
    <property type="entry name" value="Galactose mutarotase-like"/>
    <property type="match status" value="1"/>
</dbReference>
<dbReference type="InterPro" id="IPR013780">
    <property type="entry name" value="Glyco_hydro_b"/>
</dbReference>
<protein>
    <submittedName>
        <fullName evidence="10">Glycoside hydrolase family 31 N-terminal domain-containing protein</fullName>
    </submittedName>
</protein>
<evidence type="ECO:0000256" key="2">
    <source>
        <dbReference type="ARBA" id="ARBA00022801"/>
    </source>
</evidence>
<dbReference type="Pfam" id="PF13802">
    <property type="entry name" value="Gal_mutarotas_2"/>
    <property type="match status" value="1"/>
</dbReference>
<dbReference type="InterPro" id="IPR017853">
    <property type="entry name" value="GH"/>
</dbReference>
<evidence type="ECO:0000256" key="3">
    <source>
        <dbReference type="ARBA" id="ARBA00023295"/>
    </source>
</evidence>
<keyword evidence="9" id="KW-1185">Reference proteome</keyword>
<dbReference type="Gene3D" id="2.60.40.1760">
    <property type="entry name" value="glycosyl hydrolase (family 31)"/>
    <property type="match status" value="1"/>
</dbReference>
<accession>A0A914BVW9</accession>
<dbReference type="FunFam" id="3.20.20.80:FF:000046">
    <property type="entry name" value="Glucosidase alpha, neutral C"/>
    <property type="match status" value="1"/>
</dbReference>
<evidence type="ECO:0000256" key="4">
    <source>
        <dbReference type="RuleBase" id="RU361185"/>
    </source>
</evidence>
<dbReference type="SUPFAM" id="SSF51445">
    <property type="entry name" value="(Trans)glycosidases"/>
    <property type="match status" value="1"/>
</dbReference>
<dbReference type="FunFam" id="2.60.40.1180:FF:000023">
    <property type="entry name" value="neutral alpha-glucosidase AB isoform X2"/>
    <property type="match status" value="1"/>
</dbReference>
<sequence length="899" mass="103899">MRIFIFILLFIFGALAVDRSNFKTCDQATFCKRHRNQEKKANYEVEPSSVVTNETGIEARLISPVNRLKLSIVLLQDSTLRVLIDEAGTVIRPRFQPLVALNGEPKQQKLTGADQDKDSASFVTPTGEKIVLTFKPFRIDVFIKKELIVSINSKNLLKFEHFREKGAADTDEEGFWEESFKSFQDSKPYGSSSVGVDISFLGYKFIYGIPNADTFALRSTTNSEPYRFYNLDVFEYELNNPMALYGSIPYVIAHNQHQTLSLLWLNSAETWADIHSSTADKGMLASIVDKFRPSSEVPQIDVHFISETGVIDLFLFLGPKPKDVFRQYASLTGVTPLPPQFAIAYHQCRWNYKDEADVAGVHAGFDEHDIPFDVIWLDIEYTDGKKYFTWDPTKFPTPKEMQNQLAANGRKLVTIIDPHIKKDSGYHIYKEAQDLGYFVKKSNGDDYEGHCWPGASSYLDYMNPTVRDWWASQYALDKFAGSTENLWIWNDMNEPSVFSGPETTMEKDARHYGGWEHREVHNIYGLMMHTSTHQGLLQRSNKRLRPFILTRSFFAGTQRTAAVWTGDNAAEWSHLKSTVPMLLKLSASGIPFVGADVGGFFKNPDEQLLVRWYQAGAFQPFFRAHAHIDTRRREPWLFSEQTKDAIKKAIKARYRFLPYWYTLFYEHEKTGLPIMRPVWAEFPEDENSFDEEREWLVGNALLVRPVMDPDVTQTSLYLPGLSEVWYEWDSHKSRPGPGAVYIDTPLDKIPVYQRGGTIIPVRERPRRASKLMKNDPITLYIATNYKDFANGTLYMDDGETFEYKNGDYLYWGFTFKKINEYDFAISSKNLDTNGKFDPDVWIEKIVIRGVRFYPRNIHLYYDDYTPTDLEFEHDREKHIVTIRKPGAYVSREFRIDIHT</sequence>
<evidence type="ECO:0000313" key="10">
    <source>
        <dbReference type="WBParaSite" id="ACRNAN_Path_1117.g4306.t1"/>
    </source>
</evidence>
<proteinExistence type="inferred from homology"/>
<evidence type="ECO:0000259" key="6">
    <source>
        <dbReference type="Pfam" id="PF01055"/>
    </source>
</evidence>
<dbReference type="AlphaFoldDB" id="A0A914BVW9"/>
<dbReference type="InterPro" id="IPR000322">
    <property type="entry name" value="Glyco_hydro_31_TIM"/>
</dbReference>
<dbReference type="InterPro" id="IPR025887">
    <property type="entry name" value="Glyco_hydro_31_N_dom"/>
</dbReference>
<feature type="signal peptide" evidence="5">
    <location>
        <begin position="1"/>
        <end position="16"/>
    </location>
</feature>
<dbReference type="InterPro" id="IPR011013">
    <property type="entry name" value="Gal_mutarotase_sf_dom"/>
</dbReference>
<dbReference type="CDD" id="cd14752">
    <property type="entry name" value="GH31_N"/>
    <property type="match status" value="1"/>
</dbReference>
<evidence type="ECO:0000256" key="5">
    <source>
        <dbReference type="SAM" id="SignalP"/>
    </source>
</evidence>
<keyword evidence="5" id="KW-0732">Signal</keyword>
<feature type="domain" description="Glycosyl hydrolase family 31 C-terminal" evidence="8">
    <location>
        <begin position="671"/>
        <end position="759"/>
    </location>
</feature>
<dbReference type="PANTHER" id="PTHR22762">
    <property type="entry name" value="ALPHA-GLUCOSIDASE"/>
    <property type="match status" value="1"/>
</dbReference>
<reference evidence="10" key="1">
    <citation type="submission" date="2022-11" db="UniProtKB">
        <authorList>
            <consortium name="WormBaseParasite"/>
        </authorList>
    </citation>
    <scope>IDENTIFICATION</scope>
</reference>
<evidence type="ECO:0000259" key="7">
    <source>
        <dbReference type="Pfam" id="PF13802"/>
    </source>
</evidence>